<protein>
    <submittedName>
        <fullName evidence="9">Si:ch73-130a3.4</fullName>
    </submittedName>
</protein>
<evidence type="ECO:0000256" key="2">
    <source>
        <dbReference type="ARBA" id="ARBA00022771"/>
    </source>
</evidence>
<dbReference type="SUPFAM" id="SSF57716">
    <property type="entry name" value="Glucocorticoid receptor-like (DNA-binding domain)"/>
    <property type="match status" value="1"/>
</dbReference>
<reference evidence="9" key="1">
    <citation type="submission" date="2025-08" db="UniProtKB">
        <authorList>
            <consortium name="Ensembl"/>
        </authorList>
    </citation>
    <scope>IDENTIFICATION</scope>
</reference>
<dbReference type="STRING" id="109280.ENSHCOP00000005058"/>
<evidence type="ECO:0000256" key="4">
    <source>
        <dbReference type="ARBA" id="ARBA00023125"/>
    </source>
</evidence>
<evidence type="ECO:0000313" key="10">
    <source>
        <dbReference type="Proteomes" id="UP000264820"/>
    </source>
</evidence>
<accession>A0A3Q2XKM3</accession>
<dbReference type="GO" id="GO:0008270">
    <property type="term" value="F:zinc ion binding"/>
    <property type="evidence" value="ECO:0007669"/>
    <property type="project" value="UniProtKB-KW"/>
</dbReference>
<evidence type="ECO:0000313" key="9">
    <source>
        <dbReference type="Ensembl" id="ENSHCOP00000005058.1"/>
    </source>
</evidence>
<dbReference type="InterPro" id="IPR038441">
    <property type="entry name" value="THAP_Znf_sf"/>
</dbReference>
<dbReference type="SMART" id="SM00980">
    <property type="entry name" value="THAP"/>
    <property type="match status" value="1"/>
</dbReference>
<dbReference type="Pfam" id="PF12017">
    <property type="entry name" value="Tnp_P_element"/>
    <property type="match status" value="1"/>
</dbReference>
<dbReference type="InterPro" id="IPR021896">
    <property type="entry name" value="THAP9-like_HTH"/>
</dbReference>
<feature type="region of interest" description="Disordered" evidence="7">
    <location>
        <begin position="94"/>
        <end position="122"/>
    </location>
</feature>
<dbReference type="SMART" id="SM00692">
    <property type="entry name" value="DM3"/>
    <property type="match status" value="1"/>
</dbReference>
<dbReference type="Ensembl" id="ENSHCOT00000005995.1">
    <property type="protein sequence ID" value="ENSHCOP00000005058.1"/>
    <property type="gene ID" value="ENSHCOG00000006661.1"/>
</dbReference>
<keyword evidence="4 5" id="KW-0238">DNA-binding</keyword>
<feature type="coiled-coil region" evidence="6">
    <location>
        <begin position="149"/>
        <end position="176"/>
    </location>
</feature>
<reference evidence="9" key="2">
    <citation type="submission" date="2025-09" db="UniProtKB">
        <authorList>
            <consortium name="Ensembl"/>
        </authorList>
    </citation>
    <scope>IDENTIFICATION</scope>
</reference>
<dbReference type="InterPro" id="IPR006612">
    <property type="entry name" value="THAP_Znf"/>
</dbReference>
<dbReference type="Proteomes" id="UP000264820">
    <property type="component" value="Unplaced"/>
</dbReference>
<dbReference type="RefSeq" id="XP_019744157.1">
    <property type="nucleotide sequence ID" value="XM_019888598.1"/>
</dbReference>
<dbReference type="Gene3D" id="6.20.210.20">
    <property type="entry name" value="THAP domain"/>
    <property type="match status" value="1"/>
</dbReference>
<dbReference type="GeneID" id="109526984"/>
<keyword evidence="1" id="KW-0479">Metal-binding</keyword>
<keyword evidence="10" id="KW-1185">Reference proteome</keyword>
<feature type="compositionally biased region" description="Polar residues" evidence="7">
    <location>
        <begin position="110"/>
        <end position="122"/>
    </location>
</feature>
<keyword evidence="6" id="KW-0175">Coiled coil</keyword>
<evidence type="ECO:0000256" key="7">
    <source>
        <dbReference type="SAM" id="MobiDB-lite"/>
    </source>
</evidence>
<proteinExistence type="predicted"/>
<dbReference type="PANTHER" id="PTHR47696">
    <property type="entry name" value="THAP DOMAIN-CONTAINING PROTEIN 2"/>
    <property type="match status" value="1"/>
</dbReference>
<dbReference type="KEGG" id="hcq:109526984"/>
<dbReference type="AlphaFoldDB" id="A0A3Q2XKM3"/>
<organism evidence="9 10">
    <name type="scientific">Hippocampus comes</name>
    <name type="common">Tiger tail seahorse</name>
    <dbReference type="NCBI Taxonomy" id="109280"/>
    <lineage>
        <taxon>Eukaryota</taxon>
        <taxon>Metazoa</taxon>
        <taxon>Chordata</taxon>
        <taxon>Craniata</taxon>
        <taxon>Vertebrata</taxon>
        <taxon>Euteleostomi</taxon>
        <taxon>Actinopterygii</taxon>
        <taxon>Neopterygii</taxon>
        <taxon>Teleostei</taxon>
        <taxon>Neoteleostei</taxon>
        <taxon>Acanthomorphata</taxon>
        <taxon>Syngnathiaria</taxon>
        <taxon>Syngnathiformes</taxon>
        <taxon>Syngnathoidei</taxon>
        <taxon>Syngnathidae</taxon>
        <taxon>Hippocampus</taxon>
    </lineage>
</organism>
<dbReference type="Pfam" id="PF05485">
    <property type="entry name" value="THAP"/>
    <property type="match status" value="1"/>
</dbReference>
<dbReference type="GO" id="GO:0003677">
    <property type="term" value="F:DNA binding"/>
    <property type="evidence" value="ECO:0007669"/>
    <property type="project" value="UniProtKB-UniRule"/>
</dbReference>
<evidence type="ECO:0000259" key="8">
    <source>
        <dbReference type="PROSITE" id="PS50950"/>
    </source>
</evidence>
<dbReference type="GeneTree" id="ENSGT00940000165627"/>
<sequence length="317" mass="35804">MPQYCAALGCVNKRTAETKAKRITFHKFPKEKFLRRQWEVAARKRGFSATKSSVLCSEHFKPEDIDATGQTVRIREGAKPSVFSFQSPVQKQVFTRTTQTSKKARESVASVGSKNLPQTESPLLQPSPLSDVDHCYALPSSPAGLKARLTEALARVEGLERELRNVKDRERRAKNTVFGLLEDLRGKNLINEELREKLDSYSGLPVHLLSKQGNDYTRDQREFALTLHLHGPKAYDYLRKSLHLQLPHPHTLQRWMSSVDDKPGLDSVLERSGEEEAEDECETLADTETDIQQNIIHVICLKDVETVPQSEDNTGVS</sequence>
<name>A0A3Q2XKM3_HIPCM</name>
<evidence type="ECO:0000256" key="5">
    <source>
        <dbReference type="PROSITE-ProRule" id="PRU00309"/>
    </source>
</evidence>
<dbReference type="OrthoDB" id="7312725at2759"/>
<keyword evidence="2 5" id="KW-0863">Zinc-finger</keyword>
<evidence type="ECO:0000256" key="3">
    <source>
        <dbReference type="ARBA" id="ARBA00022833"/>
    </source>
</evidence>
<feature type="domain" description="THAP-type" evidence="8">
    <location>
        <begin position="1"/>
        <end position="83"/>
    </location>
</feature>
<dbReference type="PANTHER" id="PTHR47696:SF1">
    <property type="entry name" value="THAP DOMAIN-CONTAINING PROTEIN 2"/>
    <property type="match status" value="1"/>
</dbReference>
<evidence type="ECO:0000256" key="6">
    <source>
        <dbReference type="SAM" id="Coils"/>
    </source>
</evidence>
<dbReference type="PROSITE" id="PS50950">
    <property type="entry name" value="ZF_THAP"/>
    <property type="match status" value="1"/>
</dbReference>
<keyword evidence="3" id="KW-0862">Zinc</keyword>
<dbReference type="InterPro" id="IPR026521">
    <property type="entry name" value="THAP2"/>
</dbReference>
<evidence type="ECO:0000256" key="1">
    <source>
        <dbReference type="ARBA" id="ARBA00022723"/>
    </source>
</evidence>